<protein>
    <recommendedName>
        <fullName evidence="3">histidine kinase</fullName>
        <ecNumber evidence="3">2.7.13.3</ecNumber>
    </recommendedName>
</protein>
<evidence type="ECO:0000259" key="13">
    <source>
        <dbReference type="PROSITE" id="PS50885"/>
    </source>
</evidence>
<evidence type="ECO:0000256" key="11">
    <source>
        <dbReference type="SAM" id="Phobius"/>
    </source>
</evidence>
<dbReference type="Gene3D" id="6.10.340.10">
    <property type="match status" value="1"/>
</dbReference>
<evidence type="ECO:0000256" key="1">
    <source>
        <dbReference type="ARBA" id="ARBA00000085"/>
    </source>
</evidence>
<dbReference type="STRING" id="988821.SAMN05421867_101441"/>
<organism evidence="14 15">
    <name type="scientific">Cellulomonas marina</name>
    <dbReference type="NCBI Taxonomy" id="988821"/>
    <lineage>
        <taxon>Bacteria</taxon>
        <taxon>Bacillati</taxon>
        <taxon>Actinomycetota</taxon>
        <taxon>Actinomycetes</taxon>
        <taxon>Micrococcales</taxon>
        <taxon>Cellulomonadaceae</taxon>
        <taxon>Cellulomonas</taxon>
    </lineage>
</organism>
<dbReference type="InterPro" id="IPR007891">
    <property type="entry name" value="CHASE3"/>
</dbReference>
<dbReference type="Proteomes" id="UP000199012">
    <property type="component" value="Unassembled WGS sequence"/>
</dbReference>
<dbReference type="GO" id="GO:0000155">
    <property type="term" value="F:phosphorelay sensor kinase activity"/>
    <property type="evidence" value="ECO:0007669"/>
    <property type="project" value="InterPro"/>
</dbReference>
<dbReference type="InterPro" id="IPR003660">
    <property type="entry name" value="HAMP_dom"/>
</dbReference>
<dbReference type="Gene3D" id="3.30.565.10">
    <property type="entry name" value="Histidine kinase-like ATPase, C-terminal domain"/>
    <property type="match status" value="1"/>
</dbReference>
<dbReference type="InterPro" id="IPR036890">
    <property type="entry name" value="HATPase_C_sf"/>
</dbReference>
<dbReference type="InterPro" id="IPR004358">
    <property type="entry name" value="Sig_transdc_His_kin-like_C"/>
</dbReference>
<keyword evidence="8 11" id="KW-1133">Transmembrane helix</keyword>
<feature type="compositionally biased region" description="Low complexity" evidence="10">
    <location>
        <begin position="540"/>
        <end position="570"/>
    </location>
</feature>
<dbReference type="EMBL" id="FOKA01000001">
    <property type="protein sequence ID" value="SFA76622.1"/>
    <property type="molecule type" value="Genomic_DNA"/>
</dbReference>
<accession>A0A1I0VJW9</accession>
<evidence type="ECO:0000313" key="15">
    <source>
        <dbReference type="Proteomes" id="UP000199012"/>
    </source>
</evidence>
<dbReference type="CDD" id="cd00082">
    <property type="entry name" value="HisKA"/>
    <property type="match status" value="1"/>
</dbReference>
<dbReference type="SMART" id="SM00387">
    <property type="entry name" value="HATPase_c"/>
    <property type="match status" value="1"/>
</dbReference>
<dbReference type="Pfam" id="PF05227">
    <property type="entry name" value="CHASE3"/>
    <property type="match status" value="1"/>
</dbReference>
<gene>
    <name evidence="14" type="ORF">SAMN05421867_101441</name>
</gene>
<dbReference type="PANTHER" id="PTHR43304:SF1">
    <property type="entry name" value="PAC DOMAIN-CONTAINING PROTEIN"/>
    <property type="match status" value="1"/>
</dbReference>
<evidence type="ECO:0000256" key="3">
    <source>
        <dbReference type="ARBA" id="ARBA00012438"/>
    </source>
</evidence>
<sequence length="585" mass="62621">MTPFTLRRRVEALLLAAALVLGAAIVATVLVYVQLADRQRVVTEVYFSAVLDVDEAYLALVDDETAVRGYALTGDPDALAPYGDAPGTEGGFTAIASELARRTEVTPALRAAAADVDGAVEAWREGFAEPLVAQVDAEGLASVRPEQVDEGRTRFDEVRSEIGAFTALVREERLAAADALRGWTFAAQAISGLLLVAAAVVGVLLWTQLRRWVTGPLDALAADTRIVSAGALGHRVRSAGPGEIAALARDVEHMRQTLVEQMQAAQRSQQEVARAHALLTDQAAELQRSNRDLEQFAYVASHDLQEPLRKVASFTQLLQKRYGGELDERADQYIAFAVDGAKRMQRLITDLLEFSRVGRLGGQATDVPLAEALDEAVGDLEHRIAETGARVTHGPLPTVRGERALLVQLLLNLVGNAVKFAAPDRTPHVHVGARRVEGGWELECRDNGIGIDPEYADRVFVIFQRLHPKDVYAGTGIGLALCKKIVEHHGGQIHVEPLPPGEVGTSIRWTHPDPAPDPALEPALEPAHDLTTGPADDLAPHTAPDMATDTAPDTAPDTATDTAPDPAADPAPDPEHGPQGQDGAR</sequence>
<evidence type="ECO:0000256" key="8">
    <source>
        <dbReference type="ARBA" id="ARBA00022989"/>
    </source>
</evidence>
<comment type="catalytic activity">
    <reaction evidence="1">
        <text>ATP + protein L-histidine = ADP + protein N-phospho-L-histidine.</text>
        <dbReference type="EC" id="2.7.13.3"/>
    </reaction>
</comment>
<dbReference type="Pfam" id="PF02518">
    <property type="entry name" value="HATPase_c"/>
    <property type="match status" value="1"/>
</dbReference>
<name>A0A1I0VJW9_9CELL</name>
<evidence type="ECO:0000256" key="4">
    <source>
        <dbReference type="ARBA" id="ARBA00022553"/>
    </source>
</evidence>
<keyword evidence="6 11" id="KW-0812">Transmembrane</keyword>
<comment type="subcellular location">
    <subcellularLocation>
        <location evidence="2">Cell membrane</location>
    </subcellularLocation>
</comment>
<dbReference type="RefSeq" id="WP_090030250.1">
    <property type="nucleotide sequence ID" value="NZ_BONM01000003.1"/>
</dbReference>
<feature type="region of interest" description="Disordered" evidence="10">
    <location>
        <begin position="493"/>
        <end position="585"/>
    </location>
</feature>
<keyword evidence="5" id="KW-0808">Transferase</keyword>
<evidence type="ECO:0000256" key="10">
    <source>
        <dbReference type="SAM" id="MobiDB-lite"/>
    </source>
</evidence>
<dbReference type="OrthoDB" id="9808408at2"/>
<proteinExistence type="predicted"/>
<keyword evidence="4" id="KW-0597">Phosphoprotein</keyword>
<keyword evidence="15" id="KW-1185">Reference proteome</keyword>
<feature type="transmembrane region" description="Helical" evidence="11">
    <location>
        <begin position="12"/>
        <end position="33"/>
    </location>
</feature>
<dbReference type="CDD" id="cd06225">
    <property type="entry name" value="HAMP"/>
    <property type="match status" value="1"/>
</dbReference>
<evidence type="ECO:0000256" key="6">
    <source>
        <dbReference type="ARBA" id="ARBA00022692"/>
    </source>
</evidence>
<evidence type="ECO:0000256" key="5">
    <source>
        <dbReference type="ARBA" id="ARBA00022679"/>
    </source>
</evidence>
<evidence type="ECO:0000259" key="12">
    <source>
        <dbReference type="PROSITE" id="PS50109"/>
    </source>
</evidence>
<dbReference type="PROSITE" id="PS50109">
    <property type="entry name" value="HIS_KIN"/>
    <property type="match status" value="1"/>
</dbReference>
<dbReference type="SMART" id="SM00388">
    <property type="entry name" value="HisKA"/>
    <property type="match status" value="1"/>
</dbReference>
<evidence type="ECO:0000256" key="2">
    <source>
        <dbReference type="ARBA" id="ARBA00004236"/>
    </source>
</evidence>
<dbReference type="InterPro" id="IPR003594">
    <property type="entry name" value="HATPase_dom"/>
</dbReference>
<dbReference type="InterPro" id="IPR003661">
    <property type="entry name" value="HisK_dim/P_dom"/>
</dbReference>
<dbReference type="PROSITE" id="PS50885">
    <property type="entry name" value="HAMP"/>
    <property type="match status" value="1"/>
</dbReference>
<dbReference type="InterPro" id="IPR036097">
    <property type="entry name" value="HisK_dim/P_sf"/>
</dbReference>
<dbReference type="SUPFAM" id="SSF158472">
    <property type="entry name" value="HAMP domain-like"/>
    <property type="match status" value="1"/>
</dbReference>
<dbReference type="SMART" id="SM00304">
    <property type="entry name" value="HAMP"/>
    <property type="match status" value="1"/>
</dbReference>
<keyword evidence="9" id="KW-0902">Two-component regulatory system</keyword>
<dbReference type="InterPro" id="IPR052162">
    <property type="entry name" value="Sensor_kinase/Photoreceptor"/>
</dbReference>
<keyword evidence="11" id="KW-0472">Membrane</keyword>
<feature type="domain" description="Histidine kinase" evidence="12">
    <location>
        <begin position="299"/>
        <end position="515"/>
    </location>
</feature>
<feature type="domain" description="HAMP" evidence="13">
    <location>
        <begin position="211"/>
        <end position="263"/>
    </location>
</feature>
<evidence type="ECO:0000313" key="14">
    <source>
        <dbReference type="EMBL" id="SFA76622.1"/>
    </source>
</evidence>
<dbReference type="Pfam" id="PF00512">
    <property type="entry name" value="HisKA"/>
    <property type="match status" value="1"/>
</dbReference>
<dbReference type="GO" id="GO:0005886">
    <property type="term" value="C:plasma membrane"/>
    <property type="evidence" value="ECO:0007669"/>
    <property type="project" value="UniProtKB-SubCell"/>
</dbReference>
<feature type="transmembrane region" description="Helical" evidence="11">
    <location>
        <begin position="183"/>
        <end position="206"/>
    </location>
</feature>
<dbReference type="InterPro" id="IPR005467">
    <property type="entry name" value="His_kinase_dom"/>
</dbReference>
<keyword evidence="7" id="KW-0418">Kinase</keyword>
<dbReference type="PANTHER" id="PTHR43304">
    <property type="entry name" value="PHYTOCHROME-LIKE PROTEIN CPH1"/>
    <property type="match status" value="1"/>
</dbReference>
<dbReference type="Gene3D" id="1.10.287.130">
    <property type="match status" value="1"/>
</dbReference>
<dbReference type="PRINTS" id="PR00344">
    <property type="entry name" value="BCTRLSENSOR"/>
</dbReference>
<evidence type="ECO:0000256" key="7">
    <source>
        <dbReference type="ARBA" id="ARBA00022777"/>
    </source>
</evidence>
<dbReference type="SUPFAM" id="SSF47384">
    <property type="entry name" value="Homodimeric domain of signal transducing histidine kinase"/>
    <property type="match status" value="1"/>
</dbReference>
<dbReference type="SUPFAM" id="SSF55874">
    <property type="entry name" value="ATPase domain of HSP90 chaperone/DNA topoisomerase II/histidine kinase"/>
    <property type="match status" value="1"/>
</dbReference>
<dbReference type="EC" id="2.7.13.3" evidence="3"/>
<reference evidence="14 15" key="1">
    <citation type="submission" date="2016-10" db="EMBL/GenBank/DDBJ databases">
        <authorList>
            <person name="de Groot N.N."/>
        </authorList>
    </citation>
    <scope>NUCLEOTIDE SEQUENCE [LARGE SCALE GENOMIC DNA]</scope>
    <source>
        <strain evidence="14 15">CGMCC 4.6945</strain>
    </source>
</reference>
<evidence type="ECO:0000256" key="9">
    <source>
        <dbReference type="ARBA" id="ARBA00023012"/>
    </source>
</evidence>
<dbReference type="AlphaFoldDB" id="A0A1I0VJW9"/>
<dbReference type="Pfam" id="PF00672">
    <property type="entry name" value="HAMP"/>
    <property type="match status" value="1"/>
</dbReference>